<keyword evidence="9" id="KW-0808">Transferase</keyword>
<keyword evidence="12 20" id="KW-0418">Kinase</keyword>
<dbReference type="NCBIfam" id="TIGR02966">
    <property type="entry name" value="phoR_proteo"/>
    <property type="match status" value="1"/>
</dbReference>
<dbReference type="SUPFAM" id="SSF47384">
    <property type="entry name" value="Homodimeric domain of signal transducing histidine kinase"/>
    <property type="match status" value="1"/>
</dbReference>
<feature type="domain" description="Histidine kinase" evidence="19">
    <location>
        <begin position="230"/>
        <end position="446"/>
    </location>
</feature>
<dbReference type="InterPro" id="IPR003594">
    <property type="entry name" value="HATPase_dom"/>
</dbReference>
<evidence type="ECO:0000256" key="12">
    <source>
        <dbReference type="ARBA" id="ARBA00022777"/>
    </source>
</evidence>
<dbReference type="EMBL" id="FPBL01000003">
    <property type="protein sequence ID" value="SFU50551.1"/>
    <property type="molecule type" value="Genomic_DNA"/>
</dbReference>
<evidence type="ECO:0000256" key="4">
    <source>
        <dbReference type="ARBA" id="ARBA00019665"/>
    </source>
</evidence>
<name>A0A1I7GQC1_9PROT</name>
<dbReference type="PANTHER" id="PTHR45453">
    <property type="entry name" value="PHOSPHATE REGULON SENSOR PROTEIN PHOR"/>
    <property type="match status" value="1"/>
</dbReference>
<dbReference type="Pfam" id="PF02518">
    <property type="entry name" value="HATPase_c"/>
    <property type="match status" value="1"/>
</dbReference>
<dbReference type="InterPro" id="IPR004358">
    <property type="entry name" value="Sig_transdc_His_kin-like_C"/>
</dbReference>
<evidence type="ECO:0000256" key="2">
    <source>
        <dbReference type="ARBA" id="ARBA00004429"/>
    </source>
</evidence>
<dbReference type="GO" id="GO:0004721">
    <property type="term" value="F:phosphoprotein phosphatase activity"/>
    <property type="evidence" value="ECO:0007669"/>
    <property type="project" value="InterPro"/>
</dbReference>
<evidence type="ECO:0000256" key="10">
    <source>
        <dbReference type="ARBA" id="ARBA00022692"/>
    </source>
</evidence>
<dbReference type="GO" id="GO:0006817">
    <property type="term" value="P:phosphate ion transport"/>
    <property type="evidence" value="ECO:0007669"/>
    <property type="project" value="UniProtKB-KW"/>
</dbReference>
<evidence type="ECO:0000256" key="3">
    <source>
        <dbReference type="ARBA" id="ARBA00012438"/>
    </source>
</evidence>
<dbReference type="InterPro" id="IPR003661">
    <property type="entry name" value="HisK_dim/P_dom"/>
</dbReference>
<comment type="catalytic activity">
    <reaction evidence="1">
        <text>ATP + protein L-histidine = ADP + protein N-phospho-L-histidine.</text>
        <dbReference type="EC" id="2.7.13.3"/>
    </reaction>
</comment>
<dbReference type="FunFam" id="3.30.565.10:FF:000006">
    <property type="entry name" value="Sensor histidine kinase WalK"/>
    <property type="match status" value="1"/>
</dbReference>
<dbReference type="FunFam" id="1.10.287.130:FF:000001">
    <property type="entry name" value="Two-component sensor histidine kinase"/>
    <property type="match status" value="1"/>
</dbReference>
<dbReference type="Proteomes" id="UP000183926">
    <property type="component" value="Unassembled WGS sequence"/>
</dbReference>
<keyword evidence="5" id="KW-0813">Transport</keyword>
<proteinExistence type="predicted"/>
<dbReference type="InterPro" id="IPR014310">
    <property type="entry name" value="Sig_transdc_His_kinase_PhoR"/>
</dbReference>
<evidence type="ECO:0000313" key="20">
    <source>
        <dbReference type="EMBL" id="SFU50551.1"/>
    </source>
</evidence>
<dbReference type="SUPFAM" id="SSF55874">
    <property type="entry name" value="ATPase domain of HSP90 chaperone/DNA topoisomerase II/histidine kinase"/>
    <property type="match status" value="1"/>
</dbReference>
<dbReference type="GO" id="GO:0000155">
    <property type="term" value="F:phosphorelay sensor kinase activity"/>
    <property type="evidence" value="ECO:0007669"/>
    <property type="project" value="InterPro"/>
</dbReference>
<dbReference type="InterPro" id="IPR000014">
    <property type="entry name" value="PAS"/>
</dbReference>
<accession>A0A1I7GQC1</accession>
<dbReference type="InterPro" id="IPR050351">
    <property type="entry name" value="BphY/WalK/GraS-like"/>
</dbReference>
<dbReference type="PRINTS" id="PR00344">
    <property type="entry name" value="BCTRLSENSOR"/>
</dbReference>
<keyword evidence="15" id="KW-0902">Two-component regulatory system</keyword>
<dbReference type="Gene3D" id="3.30.565.10">
    <property type="entry name" value="Histidine kinase-like ATPase, C-terminal domain"/>
    <property type="match status" value="1"/>
</dbReference>
<dbReference type="CDD" id="cd00082">
    <property type="entry name" value="HisKA"/>
    <property type="match status" value="1"/>
</dbReference>
<comment type="subcellular location">
    <subcellularLocation>
        <location evidence="2">Cell inner membrane</location>
        <topology evidence="2">Multi-pass membrane protein</topology>
    </subcellularLocation>
</comment>
<dbReference type="InterPro" id="IPR021766">
    <property type="entry name" value="PhoR_N"/>
</dbReference>
<evidence type="ECO:0000256" key="17">
    <source>
        <dbReference type="ARBA" id="ARBA00025207"/>
    </source>
</evidence>
<dbReference type="Pfam" id="PF13188">
    <property type="entry name" value="PAS_8"/>
    <property type="match status" value="1"/>
</dbReference>
<evidence type="ECO:0000256" key="1">
    <source>
        <dbReference type="ARBA" id="ARBA00000085"/>
    </source>
</evidence>
<evidence type="ECO:0000256" key="6">
    <source>
        <dbReference type="ARBA" id="ARBA00022475"/>
    </source>
</evidence>
<evidence type="ECO:0000256" key="18">
    <source>
        <dbReference type="SAM" id="Phobius"/>
    </source>
</evidence>
<dbReference type="GO" id="GO:0005886">
    <property type="term" value="C:plasma membrane"/>
    <property type="evidence" value="ECO:0007669"/>
    <property type="project" value="UniProtKB-SubCell"/>
</dbReference>
<keyword evidence="10 18" id="KW-0812">Transmembrane</keyword>
<reference evidence="20 21" key="1">
    <citation type="submission" date="2016-10" db="EMBL/GenBank/DDBJ databases">
        <authorList>
            <person name="de Groot N.N."/>
        </authorList>
    </citation>
    <scope>NUCLEOTIDE SEQUENCE [LARGE SCALE GENOMIC DNA]</scope>
    <source>
        <strain evidence="20 21">Nm24</strain>
    </source>
</reference>
<keyword evidence="6" id="KW-1003">Cell membrane</keyword>
<evidence type="ECO:0000256" key="8">
    <source>
        <dbReference type="ARBA" id="ARBA00022592"/>
    </source>
</evidence>
<dbReference type="GO" id="GO:0005524">
    <property type="term" value="F:ATP binding"/>
    <property type="evidence" value="ECO:0007669"/>
    <property type="project" value="UniProtKB-KW"/>
</dbReference>
<feature type="transmembrane region" description="Helical" evidence="18">
    <location>
        <begin position="21"/>
        <end position="42"/>
    </location>
</feature>
<keyword evidence="7" id="KW-0597">Phosphoprotein</keyword>
<evidence type="ECO:0000313" key="21">
    <source>
        <dbReference type="Proteomes" id="UP000183926"/>
    </source>
</evidence>
<evidence type="ECO:0000256" key="13">
    <source>
        <dbReference type="ARBA" id="ARBA00022840"/>
    </source>
</evidence>
<feature type="transmembrane region" description="Helical" evidence="18">
    <location>
        <begin position="48"/>
        <end position="69"/>
    </location>
</feature>
<evidence type="ECO:0000259" key="19">
    <source>
        <dbReference type="PROSITE" id="PS50109"/>
    </source>
</evidence>
<evidence type="ECO:0000256" key="5">
    <source>
        <dbReference type="ARBA" id="ARBA00022448"/>
    </source>
</evidence>
<dbReference type="AlphaFoldDB" id="A0A1I7GQC1"/>
<dbReference type="EC" id="2.7.13.3" evidence="3"/>
<protein>
    <recommendedName>
        <fullName evidence="4">Phosphate regulon sensor protein PhoR</fullName>
        <ecNumber evidence="3">2.7.13.3</ecNumber>
    </recommendedName>
</protein>
<evidence type="ECO:0000256" key="9">
    <source>
        <dbReference type="ARBA" id="ARBA00022679"/>
    </source>
</evidence>
<evidence type="ECO:0000256" key="14">
    <source>
        <dbReference type="ARBA" id="ARBA00022989"/>
    </source>
</evidence>
<evidence type="ECO:0000256" key="16">
    <source>
        <dbReference type="ARBA" id="ARBA00023136"/>
    </source>
</evidence>
<dbReference type="InterPro" id="IPR036097">
    <property type="entry name" value="HisK_dim/P_sf"/>
</dbReference>
<dbReference type="Gene3D" id="1.10.287.130">
    <property type="match status" value="1"/>
</dbReference>
<dbReference type="GO" id="GO:0016036">
    <property type="term" value="P:cellular response to phosphate starvation"/>
    <property type="evidence" value="ECO:0007669"/>
    <property type="project" value="TreeGrafter"/>
</dbReference>
<dbReference type="InterPro" id="IPR005467">
    <property type="entry name" value="His_kinase_dom"/>
</dbReference>
<keyword evidence="11" id="KW-0547">Nucleotide-binding</keyword>
<gene>
    <name evidence="20" type="ORF">SAMN05216339_10399</name>
</gene>
<organism evidence="20 21">
    <name type="scientific">Nitrosomonas eutropha</name>
    <dbReference type="NCBI Taxonomy" id="916"/>
    <lineage>
        <taxon>Bacteria</taxon>
        <taxon>Pseudomonadati</taxon>
        <taxon>Pseudomonadota</taxon>
        <taxon>Betaproteobacteria</taxon>
        <taxon>Nitrosomonadales</taxon>
        <taxon>Nitrosomonadaceae</taxon>
        <taxon>Nitrosomonas</taxon>
    </lineage>
</organism>
<keyword evidence="13" id="KW-0067">ATP-binding</keyword>
<keyword evidence="16 18" id="KW-0472">Membrane</keyword>
<dbReference type="PANTHER" id="PTHR45453:SF1">
    <property type="entry name" value="PHOSPHATE REGULON SENSOR PROTEIN PHOR"/>
    <property type="match status" value="1"/>
</dbReference>
<dbReference type="Pfam" id="PF00512">
    <property type="entry name" value="HisKA"/>
    <property type="match status" value="1"/>
</dbReference>
<dbReference type="Pfam" id="PF11808">
    <property type="entry name" value="PhoR"/>
    <property type="match status" value="1"/>
</dbReference>
<evidence type="ECO:0000256" key="15">
    <source>
        <dbReference type="ARBA" id="ARBA00023012"/>
    </source>
</evidence>
<keyword evidence="14 18" id="KW-1133">Transmembrane helix</keyword>
<keyword evidence="8" id="KW-0592">Phosphate transport</keyword>
<sequence>MAPELHRKINLVTAHNYVNTFWLSLAPILWLTIIAALTGMIFDTAIVLGLYSIILLGIVIYHLHTLYCLDQWLRHSDYSYSTVPDRSGLWGVVFARLARFVRRSDKERLGLNISLERLQRATSALPEGIVILGDKDQIEWCNSSAELHLGLNLGMDAGQHISRMVRQVRFVAYLDAGDFSKPFLLNQTRFRDTLLSIQIVPYGDREKLLISRDVTRFEKLEIMRRDFVANVSHELRTPLTVIGGFLETLLEENKVSGDMEKNALRLMFDQATRMRRLVEDLLTLSRLENAGNNLAEEKVDIVKLLQELYQEAQSLSAGRHTISLDLVSHAMLLGSEDELRSAFENLISNAVRYTPENGVISLNWTVENGKGLFYVQDSGIGIEPNHIPRLTERFYRVDRSRSRETGGTGLGLAIVKHVLNRHQASMEITSQPGAGSIFRMWFPESRVLPAENVTE</sequence>
<dbReference type="PROSITE" id="PS50109">
    <property type="entry name" value="HIS_KIN"/>
    <property type="match status" value="1"/>
</dbReference>
<dbReference type="InterPro" id="IPR036890">
    <property type="entry name" value="HATPase_C_sf"/>
</dbReference>
<dbReference type="SMART" id="SM00387">
    <property type="entry name" value="HATPase_c"/>
    <property type="match status" value="1"/>
</dbReference>
<comment type="function">
    <text evidence="17">Member of the two-component regulatory system PhoR/PhoB involved in the phosphate regulon genes expression. PhoR may function as a membrane-associated protein kinase that phosphorylates PhoB in response to environmental signals.</text>
</comment>
<evidence type="ECO:0000256" key="11">
    <source>
        <dbReference type="ARBA" id="ARBA00022741"/>
    </source>
</evidence>
<dbReference type="SMART" id="SM00388">
    <property type="entry name" value="HisKA"/>
    <property type="match status" value="1"/>
</dbReference>
<evidence type="ECO:0000256" key="7">
    <source>
        <dbReference type="ARBA" id="ARBA00022553"/>
    </source>
</evidence>